<organism evidence="1 2">
    <name type="scientific">Taxus chinensis</name>
    <name type="common">Chinese yew</name>
    <name type="synonym">Taxus wallichiana var. chinensis</name>
    <dbReference type="NCBI Taxonomy" id="29808"/>
    <lineage>
        <taxon>Eukaryota</taxon>
        <taxon>Viridiplantae</taxon>
        <taxon>Streptophyta</taxon>
        <taxon>Embryophyta</taxon>
        <taxon>Tracheophyta</taxon>
        <taxon>Spermatophyta</taxon>
        <taxon>Pinopsida</taxon>
        <taxon>Pinidae</taxon>
        <taxon>Conifers II</taxon>
        <taxon>Cupressales</taxon>
        <taxon>Taxaceae</taxon>
        <taxon>Taxus</taxon>
    </lineage>
</organism>
<comment type="caution">
    <text evidence="1">The sequence shown here is derived from an EMBL/GenBank/DDBJ whole genome shotgun (WGS) entry which is preliminary data.</text>
</comment>
<proteinExistence type="predicted"/>
<sequence>MQSPYLPTDSLDLTVGQKEEEEIQGTLVTKASAHLERIQTIHLKKQRQERTKPLQYGTFAILEQ</sequence>
<reference evidence="1 2" key="1">
    <citation type="journal article" date="2021" name="Nat. Plants">
        <title>The Taxus genome provides insights into paclitaxel biosynthesis.</title>
        <authorList>
            <person name="Xiong X."/>
            <person name="Gou J."/>
            <person name="Liao Q."/>
            <person name="Li Y."/>
            <person name="Zhou Q."/>
            <person name="Bi G."/>
            <person name="Li C."/>
            <person name="Du R."/>
            <person name="Wang X."/>
            <person name="Sun T."/>
            <person name="Guo L."/>
            <person name="Liang H."/>
            <person name="Lu P."/>
            <person name="Wu Y."/>
            <person name="Zhang Z."/>
            <person name="Ro D.K."/>
            <person name="Shang Y."/>
            <person name="Huang S."/>
            <person name="Yan J."/>
        </authorList>
    </citation>
    <scope>NUCLEOTIDE SEQUENCE [LARGE SCALE GENOMIC DNA]</scope>
    <source>
        <strain evidence="1">Ta-2019</strain>
    </source>
</reference>
<keyword evidence="2" id="KW-1185">Reference proteome</keyword>
<accession>A0AA38CH67</accession>
<gene>
    <name evidence="1" type="ORF">KI387_011645</name>
</gene>
<dbReference type="AlphaFoldDB" id="A0AA38CH67"/>
<dbReference type="Proteomes" id="UP000824469">
    <property type="component" value="Unassembled WGS sequence"/>
</dbReference>
<dbReference type="EMBL" id="JAHRHJ020000009">
    <property type="protein sequence ID" value="KAH9300062.1"/>
    <property type="molecule type" value="Genomic_DNA"/>
</dbReference>
<protein>
    <submittedName>
        <fullName evidence="1">Uncharacterized protein</fullName>
    </submittedName>
</protein>
<evidence type="ECO:0000313" key="1">
    <source>
        <dbReference type="EMBL" id="KAH9300062.1"/>
    </source>
</evidence>
<feature type="non-terminal residue" evidence="1">
    <location>
        <position position="64"/>
    </location>
</feature>
<evidence type="ECO:0000313" key="2">
    <source>
        <dbReference type="Proteomes" id="UP000824469"/>
    </source>
</evidence>
<name>A0AA38CH67_TAXCH</name>